<name>A0A1H0W4P6_9PSEU</name>
<dbReference type="GO" id="GO:0007165">
    <property type="term" value="P:signal transduction"/>
    <property type="evidence" value="ECO:0007669"/>
    <property type="project" value="InterPro"/>
</dbReference>
<gene>
    <name evidence="5" type="ORF">SAMN05192558_11794</name>
</gene>
<feature type="transmembrane region" description="Helical" evidence="3">
    <location>
        <begin position="261"/>
        <end position="286"/>
    </location>
</feature>
<organism evidence="5 6">
    <name type="scientific">Actinokineospora alba</name>
    <dbReference type="NCBI Taxonomy" id="504798"/>
    <lineage>
        <taxon>Bacteria</taxon>
        <taxon>Bacillati</taxon>
        <taxon>Actinomycetota</taxon>
        <taxon>Actinomycetes</taxon>
        <taxon>Pseudonocardiales</taxon>
        <taxon>Pseudonocardiaceae</taxon>
        <taxon>Actinokineospora</taxon>
    </lineage>
</organism>
<dbReference type="PROSITE" id="PS50885">
    <property type="entry name" value="HAMP"/>
    <property type="match status" value="2"/>
</dbReference>
<evidence type="ECO:0000259" key="4">
    <source>
        <dbReference type="PROSITE" id="PS50885"/>
    </source>
</evidence>
<feature type="domain" description="HAMP" evidence="4">
    <location>
        <begin position="621"/>
        <end position="673"/>
    </location>
</feature>
<dbReference type="Pfam" id="PF00672">
    <property type="entry name" value="HAMP"/>
    <property type="match status" value="2"/>
</dbReference>
<feature type="domain" description="HAMP" evidence="4">
    <location>
        <begin position="288"/>
        <end position="340"/>
    </location>
</feature>
<keyword evidence="6" id="KW-1185">Reference proteome</keyword>
<feature type="transmembrane region" description="Helical" evidence="3">
    <location>
        <begin position="27"/>
        <end position="49"/>
    </location>
</feature>
<evidence type="ECO:0000313" key="5">
    <source>
        <dbReference type="EMBL" id="SDP85445.1"/>
    </source>
</evidence>
<accession>A0A1H0W4P6</accession>
<dbReference type="STRING" id="504798.SAMN05421871_10794"/>
<keyword evidence="3" id="KW-0472">Membrane</keyword>
<dbReference type="EMBL" id="FNJB01000017">
    <property type="protein sequence ID" value="SDP85445.1"/>
    <property type="molecule type" value="Genomic_DNA"/>
</dbReference>
<reference evidence="6" key="1">
    <citation type="submission" date="2016-10" db="EMBL/GenBank/DDBJ databases">
        <authorList>
            <person name="Varghese N."/>
            <person name="Submissions S."/>
        </authorList>
    </citation>
    <scope>NUCLEOTIDE SEQUENCE [LARGE SCALE GENOMIC DNA]</scope>
    <source>
        <strain evidence="6">IBRC-M 10655</strain>
    </source>
</reference>
<dbReference type="InterPro" id="IPR003660">
    <property type="entry name" value="HAMP_dom"/>
</dbReference>
<dbReference type="SUPFAM" id="SSF158472">
    <property type="entry name" value="HAMP domain-like"/>
    <property type="match status" value="1"/>
</dbReference>
<evidence type="ECO:0000313" key="6">
    <source>
        <dbReference type="Proteomes" id="UP000199651"/>
    </source>
</evidence>
<keyword evidence="1 3" id="KW-0812">Transmembrane</keyword>
<dbReference type="Proteomes" id="UP000199651">
    <property type="component" value="Unassembled WGS sequence"/>
</dbReference>
<dbReference type="AlphaFoldDB" id="A0A1H0W4P6"/>
<dbReference type="GO" id="GO:0016020">
    <property type="term" value="C:membrane"/>
    <property type="evidence" value="ECO:0007669"/>
    <property type="project" value="InterPro"/>
</dbReference>
<keyword evidence="2 3" id="KW-1133">Transmembrane helix</keyword>
<protein>
    <submittedName>
        <fullName evidence="5">HAMP domain-containing protein</fullName>
    </submittedName>
</protein>
<sequence>MTRSTRGKSGGRVLASQMPESGFPSGVGVAATTTALSLAVLACLSVLLLGTPDGGTVPKAVTESQRHLVEGVGQTLGAAIGHNADDLRVAVTVPAVGPDDLLARLAKVRKWRGAVVLDGKSRTLIAAMGEPVPIEVLPPSVSDAAVAPISDADGNLRAVTAIALPGDRLLVATSRARLPRVDLRQGLVVVTKTGQVVESRGPVPEQVMPLVAQAAAAATEGGHGTLHGESGAAVSYAPVAAPGLGPVGLAVVAVAQVSTGAAAAGAVGVLPAITLAVVALLGFLLIRRSLVTPILRLRADALQVADGDLAKPVRVPRTRESQRIALAFEHCRTTMSGEPAQRDRPRRGLSARAAVIIATVGVLGWSAGMALLATRHEVTVAESVVTGLRDQTASTGETLRHSLGGGLADLKAVATLTQGVDTAALRPVLDRLHATQSRYRSVYLVDKDGRTQHVAGREPLRAAGPPPPKAGVRQDGGSRVAVLYAHVPLSGGAAVIGEFDVDRLAELLRRAPGKVRLLDADLRTLAATDGYVAFEKVSTDRLRQGVEAVRGGGTAHVLDGSAVVVATALRGGEATGSGWSVVAEKPVGELALADNTLRRNAFVVSLIGVLLAMLLFGWHHFVLVRPLRALAQRADRLVAGDLDTVLYPQRHDQIGTLVSCLEICRQGVVDGIDRLGEVRRPRGTAMEATVLITRIDAPTPVRRPEALRR</sequence>
<dbReference type="SMART" id="SM00304">
    <property type="entry name" value="HAMP"/>
    <property type="match status" value="2"/>
</dbReference>
<feature type="transmembrane region" description="Helical" evidence="3">
    <location>
        <begin position="233"/>
        <end position="255"/>
    </location>
</feature>
<evidence type="ECO:0000256" key="1">
    <source>
        <dbReference type="ARBA" id="ARBA00022692"/>
    </source>
</evidence>
<proteinExistence type="predicted"/>
<feature type="transmembrane region" description="Helical" evidence="3">
    <location>
        <begin position="351"/>
        <end position="373"/>
    </location>
</feature>
<dbReference type="CDD" id="cd06225">
    <property type="entry name" value="HAMP"/>
    <property type="match status" value="1"/>
</dbReference>
<feature type="transmembrane region" description="Helical" evidence="3">
    <location>
        <begin position="601"/>
        <end position="623"/>
    </location>
</feature>
<evidence type="ECO:0000256" key="2">
    <source>
        <dbReference type="ARBA" id="ARBA00022989"/>
    </source>
</evidence>
<dbReference type="Gene3D" id="6.10.340.10">
    <property type="match status" value="2"/>
</dbReference>
<evidence type="ECO:0000256" key="3">
    <source>
        <dbReference type="SAM" id="Phobius"/>
    </source>
</evidence>